<dbReference type="InterPro" id="IPR020930">
    <property type="entry name" value="Ribosomal_uL5_bac-type"/>
</dbReference>
<evidence type="ECO:0000256" key="5">
    <source>
        <dbReference type="HAMAP-Rule" id="MF_01333"/>
    </source>
</evidence>
<dbReference type="Proteomes" id="UP000031552">
    <property type="component" value="Unassembled WGS sequence"/>
</dbReference>
<evidence type="ECO:0000256" key="6">
    <source>
        <dbReference type="RuleBase" id="RU003930"/>
    </source>
</evidence>
<feature type="domain" description="Large ribosomal subunit protein uL5 N-terminal" evidence="7">
    <location>
        <begin position="24"/>
        <end position="80"/>
    </location>
</feature>
<evidence type="ECO:0000256" key="1">
    <source>
        <dbReference type="ARBA" id="ARBA00008553"/>
    </source>
</evidence>
<dbReference type="EMBL" id="CCEJ010000001">
    <property type="protein sequence ID" value="CDR33065.1"/>
    <property type="molecule type" value="Genomic_DNA"/>
</dbReference>
<accession>A0A090CZW7</accession>
<dbReference type="OrthoDB" id="9806626at2"/>
<keyword evidence="5" id="KW-0694">RNA-binding</keyword>
<organism evidence="9 10">
    <name type="scientific">Candidatus Criblamydia sequanensis CRIB-18</name>
    <dbReference type="NCBI Taxonomy" id="1437425"/>
    <lineage>
        <taxon>Bacteria</taxon>
        <taxon>Pseudomonadati</taxon>
        <taxon>Chlamydiota</taxon>
        <taxon>Chlamydiia</taxon>
        <taxon>Parachlamydiales</taxon>
        <taxon>Candidatus Criblamydiaceae</taxon>
        <taxon>Candidatus Criblamydia</taxon>
    </lineage>
</organism>
<dbReference type="InterPro" id="IPR031310">
    <property type="entry name" value="Ribosomal_uL5_N"/>
</dbReference>
<dbReference type="PIRSF" id="PIRSF002161">
    <property type="entry name" value="Ribosomal_L5"/>
    <property type="match status" value="1"/>
</dbReference>
<dbReference type="NCBIfam" id="NF000585">
    <property type="entry name" value="PRK00010.1"/>
    <property type="match status" value="1"/>
</dbReference>
<evidence type="ECO:0000313" key="9">
    <source>
        <dbReference type="EMBL" id="CDR33065.1"/>
    </source>
</evidence>
<sequence>MSRLKKRYDSQIKEALQQKFGYINPMMIPKMEKIVINMGIAEASKDKNSIQDCVKEMTLLSGQKPIIIRSTKSISNFKLREGQPIGIKVTLRGKRMYDFMDRFFNIVCPRIRDFRGFESKADGRGNYSLGLDDQQVFPEINLDEVKRTQGMNITFVTTAETDEECIELLRVLGLPFKNLPVAVAA</sequence>
<dbReference type="HAMAP" id="MF_01333_B">
    <property type="entry name" value="Ribosomal_uL5_B"/>
    <property type="match status" value="1"/>
</dbReference>
<feature type="domain" description="Large ribosomal subunit protein uL5 C-terminal" evidence="8">
    <location>
        <begin position="84"/>
        <end position="176"/>
    </location>
</feature>
<dbReference type="eggNOG" id="COG0094">
    <property type="taxonomic scope" value="Bacteria"/>
</dbReference>
<dbReference type="PANTHER" id="PTHR11994">
    <property type="entry name" value="60S RIBOSOMAL PROTEIN L11-RELATED"/>
    <property type="match status" value="1"/>
</dbReference>
<dbReference type="GO" id="GO:0000049">
    <property type="term" value="F:tRNA binding"/>
    <property type="evidence" value="ECO:0007669"/>
    <property type="project" value="UniProtKB-UniRule"/>
</dbReference>
<comment type="similarity">
    <text evidence="1 5 6">Belongs to the universal ribosomal protein uL5 family.</text>
</comment>
<dbReference type="Pfam" id="PF00281">
    <property type="entry name" value="Ribosomal_L5"/>
    <property type="match status" value="1"/>
</dbReference>
<dbReference type="GO" id="GO:0003735">
    <property type="term" value="F:structural constituent of ribosome"/>
    <property type="evidence" value="ECO:0007669"/>
    <property type="project" value="InterPro"/>
</dbReference>
<dbReference type="SUPFAM" id="SSF55282">
    <property type="entry name" value="RL5-like"/>
    <property type="match status" value="1"/>
</dbReference>
<dbReference type="InterPro" id="IPR002132">
    <property type="entry name" value="Ribosomal_uL5"/>
</dbReference>
<dbReference type="RefSeq" id="WP_041016560.1">
    <property type="nucleotide sequence ID" value="NZ_CCEJ010000001.1"/>
</dbReference>
<comment type="function">
    <text evidence="5">This is 1 of the proteins that bind and probably mediate the attachment of the 5S RNA into the large ribosomal subunit, where it forms part of the central protuberance. In the 70S ribosome it contacts protein S13 of the 30S subunit (bridge B1b), connecting the 2 subunits; this bridge is implicated in subunit movement. Contacts the P site tRNA; the 5S rRNA and some of its associated proteins might help stabilize positioning of ribosome-bound tRNAs.</text>
</comment>
<evidence type="ECO:0000313" key="10">
    <source>
        <dbReference type="Proteomes" id="UP000031552"/>
    </source>
</evidence>
<comment type="caution">
    <text evidence="9">The sequence shown here is derived from an EMBL/GenBank/DDBJ whole genome shotgun (WGS) entry which is preliminary data.</text>
</comment>
<dbReference type="Pfam" id="PF00673">
    <property type="entry name" value="Ribosomal_L5_C"/>
    <property type="match status" value="1"/>
</dbReference>
<keyword evidence="5" id="KW-0699">rRNA-binding</keyword>
<proteinExistence type="inferred from homology"/>
<reference evidence="9" key="1">
    <citation type="submission" date="2013-12" db="EMBL/GenBank/DDBJ databases">
        <authorList>
            <person name="Linke B."/>
        </authorList>
    </citation>
    <scope>NUCLEOTIDE SEQUENCE [LARGE SCALE GENOMIC DNA]</scope>
    <source>
        <strain evidence="9">CRIB-18</strain>
    </source>
</reference>
<name>A0A090CZW7_9BACT</name>
<keyword evidence="3 5" id="KW-0687">Ribonucleoprotein</keyword>
<evidence type="ECO:0000259" key="8">
    <source>
        <dbReference type="Pfam" id="PF00673"/>
    </source>
</evidence>
<reference evidence="9" key="2">
    <citation type="submission" date="2014-09" db="EMBL/GenBank/DDBJ databases">
        <title>Criblamydia sequanensis harbors a mega-plasmid encoding arsenite resistance.</title>
        <authorList>
            <person name="Bertelli C."/>
            <person name="Goesmann A."/>
            <person name="Greub G."/>
        </authorList>
    </citation>
    <scope>NUCLEOTIDE SEQUENCE [LARGE SCALE GENOMIC DNA]</scope>
    <source>
        <strain evidence="9">CRIB-18</strain>
    </source>
</reference>
<gene>
    <name evidence="5 9" type="primary">rplE</name>
    <name evidence="9" type="ORF">CSEC_0226</name>
</gene>
<dbReference type="AlphaFoldDB" id="A0A090CZW7"/>
<keyword evidence="5" id="KW-0820">tRNA-binding</keyword>
<keyword evidence="2 5" id="KW-0689">Ribosomal protein</keyword>
<dbReference type="GO" id="GO:0005840">
    <property type="term" value="C:ribosome"/>
    <property type="evidence" value="ECO:0007669"/>
    <property type="project" value="UniProtKB-KW"/>
</dbReference>
<dbReference type="GO" id="GO:0019843">
    <property type="term" value="F:rRNA binding"/>
    <property type="evidence" value="ECO:0007669"/>
    <property type="project" value="UniProtKB-UniRule"/>
</dbReference>
<comment type="subunit">
    <text evidence="5">Part of the 50S ribosomal subunit; part of the 5S rRNA/L5/L18/L25 subcomplex. Contacts the 5S rRNA and the P site tRNA. Forms a bridge to the 30S subunit in the 70S ribosome.</text>
</comment>
<dbReference type="GO" id="GO:0006412">
    <property type="term" value="P:translation"/>
    <property type="evidence" value="ECO:0007669"/>
    <property type="project" value="UniProtKB-UniRule"/>
</dbReference>
<evidence type="ECO:0000259" key="7">
    <source>
        <dbReference type="Pfam" id="PF00281"/>
    </source>
</evidence>
<protein>
    <recommendedName>
        <fullName evidence="4 5">Large ribosomal subunit protein uL5</fullName>
    </recommendedName>
</protein>
<evidence type="ECO:0000256" key="3">
    <source>
        <dbReference type="ARBA" id="ARBA00023274"/>
    </source>
</evidence>
<dbReference type="GO" id="GO:1990904">
    <property type="term" value="C:ribonucleoprotein complex"/>
    <property type="evidence" value="ECO:0007669"/>
    <property type="project" value="UniProtKB-KW"/>
</dbReference>
<dbReference type="InterPro" id="IPR031309">
    <property type="entry name" value="Ribosomal_uL5_C"/>
</dbReference>
<keyword evidence="10" id="KW-1185">Reference proteome</keyword>
<evidence type="ECO:0000256" key="4">
    <source>
        <dbReference type="ARBA" id="ARBA00035245"/>
    </source>
</evidence>
<dbReference type="FunFam" id="3.30.1440.10:FF:000001">
    <property type="entry name" value="50S ribosomal protein L5"/>
    <property type="match status" value="1"/>
</dbReference>
<dbReference type="InterPro" id="IPR022803">
    <property type="entry name" value="Ribosomal_uL5_dom_sf"/>
</dbReference>
<evidence type="ECO:0000256" key="2">
    <source>
        <dbReference type="ARBA" id="ARBA00022980"/>
    </source>
</evidence>
<dbReference type="STRING" id="1437425.CSEC_0226"/>
<dbReference type="Gene3D" id="3.30.1440.10">
    <property type="match status" value="1"/>
</dbReference>